<evidence type="ECO:0000313" key="8">
    <source>
        <dbReference type="Proteomes" id="UP001558713"/>
    </source>
</evidence>
<dbReference type="PIRSF" id="PIRSF000517">
    <property type="entry name" value="Tyr_transaminase"/>
    <property type="match status" value="1"/>
</dbReference>
<gene>
    <name evidence="7" type="ORF">V5N11_018976</name>
</gene>
<dbReference type="Proteomes" id="UP001558713">
    <property type="component" value="Unassembled WGS sequence"/>
</dbReference>
<feature type="modified residue" description="N6-(pyridoxal phosphate)lysine" evidence="5">
    <location>
        <position position="245"/>
    </location>
</feature>
<keyword evidence="8" id="KW-1185">Reference proteome</keyword>
<reference evidence="7 8" key="1">
    <citation type="submission" date="2024-04" db="EMBL/GenBank/DDBJ databases">
        <title>Genome assembly C_amara_ONT_v2.</title>
        <authorList>
            <person name="Yant L."/>
            <person name="Moore C."/>
            <person name="Slenker M."/>
        </authorList>
    </citation>
    <scope>NUCLEOTIDE SEQUENCE [LARGE SCALE GENOMIC DNA]</scope>
    <source>
        <tissue evidence="7">Leaf</tissue>
    </source>
</reference>
<keyword evidence="7" id="KW-0808">Transferase</keyword>
<dbReference type="AlphaFoldDB" id="A0ABD1BZI5"/>
<evidence type="ECO:0000256" key="1">
    <source>
        <dbReference type="ARBA" id="ARBA00001933"/>
    </source>
</evidence>
<keyword evidence="7" id="KW-0032">Aminotransferase</keyword>
<comment type="similarity">
    <text evidence="2 4">Belongs to the class-I pyridoxal-phosphate-dependent aminotransferase family.</text>
</comment>
<feature type="domain" description="Aminotransferase class I/classII large" evidence="6">
    <location>
        <begin position="53"/>
        <end position="401"/>
    </location>
</feature>
<comment type="cofactor">
    <cofactor evidence="1 4 5">
        <name>pyridoxal 5'-phosphate</name>
        <dbReference type="ChEBI" id="CHEBI:597326"/>
    </cofactor>
</comment>
<dbReference type="InterPro" id="IPR004839">
    <property type="entry name" value="Aminotransferase_I/II_large"/>
</dbReference>
<dbReference type="EMBL" id="JBANAX010000094">
    <property type="protein sequence ID" value="KAL1222608.1"/>
    <property type="molecule type" value="Genomic_DNA"/>
</dbReference>
<dbReference type="GO" id="GO:0008483">
    <property type="term" value="F:transaminase activity"/>
    <property type="evidence" value="ECO:0007669"/>
    <property type="project" value="UniProtKB-KW"/>
</dbReference>
<dbReference type="PANTHER" id="PTHR45744:SF10">
    <property type="entry name" value="CYSTINE LYASE CORI3-RELATED"/>
    <property type="match status" value="1"/>
</dbReference>
<dbReference type="SUPFAM" id="SSF53383">
    <property type="entry name" value="PLP-dependent transferases"/>
    <property type="match status" value="1"/>
</dbReference>
<keyword evidence="3 4" id="KW-0663">Pyridoxal phosphate</keyword>
<dbReference type="NCBIfam" id="TIGR01265">
    <property type="entry name" value="tyr_nico_aTase"/>
    <property type="match status" value="1"/>
</dbReference>
<dbReference type="Gene3D" id="3.40.640.10">
    <property type="entry name" value="Type I PLP-dependent aspartate aminotransferase-like (Major domain)"/>
    <property type="match status" value="1"/>
</dbReference>
<accession>A0ABD1BZI5</accession>
<dbReference type="InterPro" id="IPR015424">
    <property type="entry name" value="PyrdxlP-dep_Trfase"/>
</dbReference>
<dbReference type="Pfam" id="PF00155">
    <property type="entry name" value="Aminotran_1_2"/>
    <property type="match status" value="1"/>
</dbReference>
<dbReference type="Gene3D" id="3.90.1150.10">
    <property type="entry name" value="Aspartate Aminotransferase, domain 1"/>
    <property type="match status" value="1"/>
</dbReference>
<sequence length="411" mass="46112">MANHGCVDWQFSGSDAAKEAAAASLGTYTSEIFSLCDPQGKPILPSLTEEAETSNTAEKAVVKAVLCGTGNAYAPSIGLPVAKRAVAEYLNRDLHNKLTGDDVFMTVGCKQAIELAVKILAKPNANILLPRPGFPWDIVQSIYKNLEVRRYEFIPERNFEIDLDSVREMADENTFAIFIINPHNPNGNYYTEAHLKQVATLARELGIMVISDEVYRWTVFGSNPFVPMGKFSSIVPVVTVGSISKGWIVPGWRTGWLALHDLDGVFRSTKVLKAAKEYLEINSKPPTVIQAAIPTILEKTPKDFFDKRQSFLKNQVDFAYSKLKHIPTLTCYMKPDACTFLWTKLDPLHFVDIKDDHEFCRKLAKEENLVVLPGIAFGQKNWLRHSIDMETPKLEDAFKRLKSFCESHIKI</sequence>
<proteinExistence type="inferred from homology"/>
<dbReference type="InterPro" id="IPR005958">
    <property type="entry name" value="TyrNic_aminoTrfase"/>
</dbReference>
<name>A0ABD1BZI5_CARAN</name>
<dbReference type="CDD" id="cd00609">
    <property type="entry name" value="AAT_like"/>
    <property type="match status" value="1"/>
</dbReference>
<dbReference type="FunFam" id="3.40.640.10:FF:000048">
    <property type="entry name" value="tyrosine aminotransferase"/>
    <property type="match status" value="1"/>
</dbReference>
<evidence type="ECO:0000256" key="3">
    <source>
        <dbReference type="ARBA" id="ARBA00022898"/>
    </source>
</evidence>
<evidence type="ECO:0000256" key="2">
    <source>
        <dbReference type="ARBA" id="ARBA00007441"/>
    </source>
</evidence>
<protein>
    <submittedName>
        <fullName evidence="7">Aminotransferase TAT4</fullName>
    </submittedName>
</protein>
<organism evidence="7 8">
    <name type="scientific">Cardamine amara subsp. amara</name>
    <dbReference type="NCBI Taxonomy" id="228776"/>
    <lineage>
        <taxon>Eukaryota</taxon>
        <taxon>Viridiplantae</taxon>
        <taxon>Streptophyta</taxon>
        <taxon>Embryophyta</taxon>
        <taxon>Tracheophyta</taxon>
        <taxon>Spermatophyta</taxon>
        <taxon>Magnoliopsida</taxon>
        <taxon>eudicotyledons</taxon>
        <taxon>Gunneridae</taxon>
        <taxon>Pentapetalae</taxon>
        <taxon>rosids</taxon>
        <taxon>malvids</taxon>
        <taxon>Brassicales</taxon>
        <taxon>Brassicaceae</taxon>
        <taxon>Cardamineae</taxon>
        <taxon>Cardamine</taxon>
    </lineage>
</organism>
<dbReference type="InterPro" id="IPR015422">
    <property type="entry name" value="PyrdxlP-dep_Trfase_small"/>
</dbReference>
<evidence type="ECO:0000256" key="5">
    <source>
        <dbReference type="PIRSR" id="PIRSR000517-1"/>
    </source>
</evidence>
<dbReference type="PANTHER" id="PTHR45744">
    <property type="entry name" value="TYROSINE AMINOTRANSFERASE"/>
    <property type="match status" value="1"/>
</dbReference>
<evidence type="ECO:0000313" key="7">
    <source>
        <dbReference type="EMBL" id="KAL1222608.1"/>
    </source>
</evidence>
<comment type="caution">
    <text evidence="7">The sequence shown here is derived from an EMBL/GenBank/DDBJ whole genome shotgun (WGS) entry which is preliminary data.</text>
</comment>
<evidence type="ECO:0000256" key="4">
    <source>
        <dbReference type="PIRNR" id="PIRNR000517"/>
    </source>
</evidence>
<dbReference type="InterPro" id="IPR015421">
    <property type="entry name" value="PyrdxlP-dep_Trfase_major"/>
</dbReference>
<evidence type="ECO:0000259" key="6">
    <source>
        <dbReference type="Pfam" id="PF00155"/>
    </source>
</evidence>